<sequence>MGPPTGSQFGSVDGTTTEPPSFQCNSEYGLFPDPDNCHAFYECNEFIPFHFDCPDNLAWNDAAHMCDYDPFRKEVEEGDPKAPAGLPTLLRCQQGVLRSKASLRGLYDIRHRHPDVQFLMTSHLNQGCPENLLVLTACC</sequence>
<keyword evidence="8" id="KW-1185">Reference proteome</keyword>
<dbReference type="PROSITE" id="PS50940">
    <property type="entry name" value="CHIT_BIND_II"/>
    <property type="match status" value="1"/>
</dbReference>
<dbReference type="Proteomes" id="UP000440578">
    <property type="component" value="Unassembled WGS sequence"/>
</dbReference>
<dbReference type="OrthoDB" id="6343515at2759"/>
<organism evidence="7 8">
    <name type="scientific">Amphibalanus amphitrite</name>
    <name type="common">Striped barnacle</name>
    <name type="synonym">Balanus amphitrite</name>
    <dbReference type="NCBI Taxonomy" id="1232801"/>
    <lineage>
        <taxon>Eukaryota</taxon>
        <taxon>Metazoa</taxon>
        <taxon>Ecdysozoa</taxon>
        <taxon>Arthropoda</taxon>
        <taxon>Crustacea</taxon>
        <taxon>Multicrustacea</taxon>
        <taxon>Cirripedia</taxon>
        <taxon>Thoracica</taxon>
        <taxon>Thoracicalcarea</taxon>
        <taxon>Balanomorpha</taxon>
        <taxon>Balanoidea</taxon>
        <taxon>Balanidae</taxon>
        <taxon>Amphibalaninae</taxon>
        <taxon>Amphibalanus</taxon>
    </lineage>
</organism>
<keyword evidence="1" id="KW-0147">Chitin-binding</keyword>
<evidence type="ECO:0000256" key="5">
    <source>
        <dbReference type="ARBA" id="ARBA00023180"/>
    </source>
</evidence>
<dbReference type="PANTHER" id="PTHR23301:SF0">
    <property type="entry name" value="CHITIN-BINDING TYPE-2 DOMAIN-CONTAINING PROTEIN-RELATED"/>
    <property type="match status" value="1"/>
</dbReference>
<evidence type="ECO:0000256" key="3">
    <source>
        <dbReference type="ARBA" id="ARBA00022737"/>
    </source>
</evidence>
<comment type="caution">
    <text evidence="7">The sequence shown here is derived from an EMBL/GenBank/DDBJ whole genome shotgun (WGS) entry which is preliminary data.</text>
</comment>
<evidence type="ECO:0000259" key="6">
    <source>
        <dbReference type="PROSITE" id="PS50940"/>
    </source>
</evidence>
<evidence type="ECO:0000256" key="2">
    <source>
        <dbReference type="ARBA" id="ARBA00022729"/>
    </source>
</evidence>
<keyword evidence="5" id="KW-0325">Glycoprotein</keyword>
<dbReference type="InterPro" id="IPR051940">
    <property type="entry name" value="Chitin_bind-dev_reg"/>
</dbReference>
<dbReference type="Pfam" id="PF01607">
    <property type="entry name" value="CBM_14"/>
    <property type="match status" value="1"/>
</dbReference>
<evidence type="ECO:0000313" key="8">
    <source>
        <dbReference type="Proteomes" id="UP000440578"/>
    </source>
</evidence>
<dbReference type="SMART" id="SM00494">
    <property type="entry name" value="ChtBD2"/>
    <property type="match status" value="1"/>
</dbReference>
<protein>
    <submittedName>
        <fullName evidence="7">Endochitinase</fullName>
    </submittedName>
</protein>
<feature type="domain" description="Chitin-binding type-2" evidence="6">
    <location>
        <begin position="21"/>
        <end position="68"/>
    </location>
</feature>
<dbReference type="InterPro" id="IPR002557">
    <property type="entry name" value="Chitin-bd_dom"/>
</dbReference>
<dbReference type="Gene3D" id="3.20.20.80">
    <property type="entry name" value="Glycosidases"/>
    <property type="match status" value="1"/>
</dbReference>
<evidence type="ECO:0000256" key="1">
    <source>
        <dbReference type="ARBA" id="ARBA00022669"/>
    </source>
</evidence>
<evidence type="ECO:0000313" key="7">
    <source>
        <dbReference type="EMBL" id="KAF0309908.1"/>
    </source>
</evidence>
<name>A0A6A4X4U7_AMPAM</name>
<keyword evidence="2" id="KW-0732">Signal</keyword>
<gene>
    <name evidence="7" type="primary">CHIT_1</name>
    <name evidence="7" type="ORF">FJT64_019002</name>
</gene>
<dbReference type="AlphaFoldDB" id="A0A6A4X4U7"/>
<accession>A0A6A4X4U7</accession>
<keyword evidence="3" id="KW-0677">Repeat</keyword>
<reference evidence="7 8" key="1">
    <citation type="submission" date="2019-07" db="EMBL/GenBank/DDBJ databases">
        <title>Draft genome assembly of a fouling barnacle, Amphibalanus amphitrite (Darwin, 1854): The first reference genome for Thecostraca.</title>
        <authorList>
            <person name="Kim W."/>
        </authorList>
    </citation>
    <scope>NUCLEOTIDE SEQUENCE [LARGE SCALE GENOMIC DNA]</scope>
    <source>
        <strain evidence="7">SNU_AA5</strain>
        <tissue evidence="7">Soma without cirri and trophi</tissue>
    </source>
</reference>
<dbReference type="PANTHER" id="PTHR23301">
    <property type="entry name" value="CHITIN BINDING PERITROPHIN-A"/>
    <property type="match status" value="1"/>
</dbReference>
<dbReference type="SUPFAM" id="SSF57625">
    <property type="entry name" value="Invertebrate chitin-binding proteins"/>
    <property type="match status" value="1"/>
</dbReference>
<dbReference type="EMBL" id="VIIS01000364">
    <property type="protein sequence ID" value="KAF0309908.1"/>
    <property type="molecule type" value="Genomic_DNA"/>
</dbReference>
<keyword evidence="4" id="KW-1015">Disulfide bond</keyword>
<dbReference type="GO" id="GO:0005576">
    <property type="term" value="C:extracellular region"/>
    <property type="evidence" value="ECO:0007669"/>
    <property type="project" value="InterPro"/>
</dbReference>
<dbReference type="InterPro" id="IPR036508">
    <property type="entry name" value="Chitin-bd_dom_sf"/>
</dbReference>
<proteinExistence type="predicted"/>
<dbReference type="GO" id="GO:0008061">
    <property type="term" value="F:chitin binding"/>
    <property type="evidence" value="ECO:0007669"/>
    <property type="project" value="UniProtKB-KW"/>
</dbReference>
<evidence type="ECO:0000256" key="4">
    <source>
        <dbReference type="ARBA" id="ARBA00023157"/>
    </source>
</evidence>